<evidence type="ECO:0000256" key="3">
    <source>
        <dbReference type="ARBA" id="ARBA00013208"/>
    </source>
</evidence>
<evidence type="ECO:0000259" key="6">
    <source>
        <dbReference type="Pfam" id="PF10502"/>
    </source>
</evidence>
<dbReference type="InterPro" id="IPR036286">
    <property type="entry name" value="LexA/Signal_pep-like_sf"/>
</dbReference>
<organism evidence="7">
    <name type="scientific">freshwater metagenome</name>
    <dbReference type="NCBI Taxonomy" id="449393"/>
    <lineage>
        <taxon>unclassified sequences</taxon>
        <taxon>metagenomes</taxon>
        <taxon>ecological metagenomes</taxon>
    </lineage>
</organism>
<dbReference type="NCBIfam" id="TIGR02227">
    <property type="entry name" value="sigpep_I_bact"/>
    <property type="match status" value="1"/>
</dbReference>
<dbReference type="PANTHER" id="PTHR43390">
    <property type="entry name" value="SIGNAL PEPTIDASE I"/>
    <property type="match status" value="1"/>
</dbReference>
<evidence type="ECO:0000313" key="7">
    <source>
        <dbReference type="EMBL" id="CAB4998903.1"/>
    </source>
</evidence>
<dbReference type="InterPro" id="IPR000223">
    <property type="entry name" value="Pept_S26A_signal_pept_1"/>
</dbReference>
<reference evidence="7" key="1">
    <citation type="submission" date="2020-05" db="EMBL/GenBank/DDBJ databases">
        <authorList>
            <person name="Chiriac C."/>
            <person name="Salcher M."/>
            <person name="Ghai R."/>
            <person name="Kavagutti S V."/>
        </authorList>
    </citation>
    <scope>NUCLEOTIDE SEQUENCE</scope>
</reference>
<dbReference type="InterPro" id="IPR019533">
    <property type="entry name" value="Peptidase_S26"/>
</dbReference>
<dbReference type="PROSITE" id="PS00761">
    <property type="entry name" value="SPASE_I_3"/>
    <property type="match status" value="1"/>
</dbReference>
<protein>
    <recommendedName>
        <fullName evidence="3">signal peptidase I</fullName>
        <ecNumber evidence="3">3.4.21.89</ecNumber>
    </recommendedName>
</protein>
<comment type="catalytic activity">
    <reaction evidence="1">
        <text>Cleavage of hydrophobic, N-terminal signal or leader sequences from secreted and periplasmic proteins.</text>
        <dbReference type="EC" id="3.4.21.89"/>
    </reaction>
</comment>
<evidence type="ECO:0000256" key="1">
    <source>
        <dbReference type="ARBA" id="ARBA00000677"/>
    </source>
</evidence>
<dbReference type="Gene3D" id="2.10.109.10">
    <property type="entry name" value="Umud Fragment, subunit A"/>
    <property type="match status" value="1"/>
</dbReference>
<evidence type="ECO:0000256" key="2">
    <source>
        <dbReference type="ARBA" id="ARBA00009370"/>
    </source>
</evidence>
<comment type="similarity">
    <text evidence="2">Belongs to the peptidase S26 family.</text>
</comment>
<dbReference type="CDD" id="cd06530">
    <property type="entry name" value="S26_SPase_I"/>
    <property type="match status" value="1"/>
</dbReference>
<gene>
    <name evidence="7" type="ORF">UFOPK4057_00185</name>
</gene>
<dbReference type="InterPro" id="IPR019757">
    <property type="entry name" value="Pept_S26A_signal_pept_1_Lys-AS"/>
</dbReference>
<evidence type="ECO:0000256" key="5">
    <source>
        <dbReference type="SAM" id="Phobius"/>
    </source>
</evidence>
<name>A0A6J7P6T2_9ZZZZ</name>
<evidence type="ECO:0000256" key="4">
    <source>
        <dbReference type="ARBA" id="ARBA00022801"/>
    </source>
</evidence>
<dbReference type="EC" id="3.4.21.89" evidence="3"/>
<dbReference type="AlphaFoldDB" id="A0A6J7P6T2"/>
<feature type="domain" description="Peptidase S26" evidence="6">
    <location>
        <begin position="23"/>
        <end position="192"/>
    </location>
</feature>
<dbReference type="EMBL" id="CAFBPC010000026">
    <property type="protein sequence ID" value="CAB4998903.1"/>
    <property type="molecule type" value="Genomic_DNA"/>
</dbReference>
<dbReference type="PRINTS" id="PR00727">
    <property type="entry name" value="LEADERPTASE"/>
</dbReference>
<keyword evidence="5" id="KW-0472">Membrane</keyword>
<dbReference type="InterPro" id="IPR019758">
    <property type="entry name" value="Pept_S26A_signal_pept_1_CS"/>
</dbReference>
<proteinExistence type="inferred from homology"/>
<dbReference type="GO" id="GO:0016020">
    <property type="term" value="C:membrane"/>
    <property type="evidence" value="ECO:0007669"/>
    <property type="project" value="InterPro"/>
</dbReference>
<keyword evidence="5" id="KW-1133">Transmembrane helix</keyword>
<dbReference type="Pfam" id="PF10502">
    <property type="entry name" value="Peptidase_S26"/>
    <property type="match status" value="1"/>
</dbReference>
<feature type="transmembrane region" description="Helical" evidence="5">
    <location>
        <begin position="25"/>
        <end position="44"/>
    </location>
</feature>
<dbReference type="GO" id="GO:0009003">
    <property type="term" value="F:signal peptidase activity"/>
    <property type="evidence" value="ECO:0007669"/>
    <property type="project" value="UniProtKB-EC"/>
</dbReference>
<accession>A0A6J7P6T2</accession>
<dbReference type="PROSITE" id="PS00760">
    <property type="entry name" value="SPASE_I_2"/>
    <property type="match status" value="1"/>
</dbReference>
<dbReference type="PANTHER" id="PTHR43390:SF1">
    <property type="entry name" value="CHLOROPLAST PROCESSING PEPTIDASE"/>
    <property type="match status" value="1"/>
</dbReference>
<keyword evidence="4" id="KW-0378">Hydrolase</keyword>
<dbReference type="SUPFAM" id="SSF51306">
    <property type="entry name" value="LexA/Signal peptidase"/>
    <property type="match status" value="1"/>
</dbReference>
<sequence length="200" mass="22073">MSEEIDLPVEEATPAPHLAKVLRDWLLVVLIALGAAMLVRVYVLQQFYISGPSMQTTLLENNRVLVNKLSYRLHDVHRGDVVVFDRVTTNGGVVAHDDLIKRVIAVGGDTVSISQCNVIVNGQKIDESYLDAKSGGSQNLVDRCRVVDLEEQTIPKDKIFVMGDNRSESFDSRSFGPIDKDLIVGRAFAIVWPLSKLSGL</sequence>
<keyword evidence="5" id="KW-0812">Transmembrane</keyword>
<dbReference type="GO" id="GO:0006465">
    <property type="term" value="P:signal peptide processing"/>
    <property type="evidence" value="ECO:0007669"/>
    <property type="project" value="InterPro"/>
</dbReference>
<dbReference type="GO" id="GO:0004252">
    <property type="term" value="F:serine-type endopeptidase activity"/>
    <property type="evidence" value="ECO:0007669"/>
    <property type="project" value="InterPro"/>
</dbReference>